<proteinExistence type="predicted"/>
<evidence type="ECO:0000256" key="1">
    <source>
        <dbReference type="SAM" id="SignalP"/>
    </source>
</evidence>
<evidence type="ECO:0000313" key="2">
    <source>
        <dbReference type="EMBL" id="MBP3959725.1"/>
    </source>
</evidence>
<dbReference type="Proteomes" id="UP000676565">
    <property type="component" value="Unassembled WGS sequence"/>
</dbReference>
<accession>A0ABS5C169</accession>
<reference evidence="2 3" key="1">
    <citation type="submission" date="2021-04" db="EMBL/GenBank/DDBJ databases">
        <authorList>
            <person name="Ivanova A."/>
        </authorList>
    </citation>
    <scope>NUCLEOTIDE SEQUENCE [LARGE SCALE GENOMIC DNA]</scope>
    <source>
        <strain evidence="2 3">G18</strain>
    </source>
</reference>
<comment type="caution">
    <text evidence="2">The sequence shown here is derived from an EMBL/GenBank/DDBJ whole genome shotgun (WGS) entry which is preliminary data.</text>
</comment>
<feature type="signal peptide" evidence="1">
    <location>
        <begin position="1"/>
        <end position="25"/>
    </location>
</feature>
<name>A0ABS5C169_9BACT</name>
<sequence>MFVNITRVAFAAFFVALSAAPGATAPVPAERAKAEKEQAVLAAKLQGEWRGGPCEGRLAFRADGTYEWRDVGPVANVSSGKWAIRGDARAPVLVWKCTQADDEELVGKTVEVPLVRVDEALLVFKCAELPEPRRFERLKN</sequence>
<keyword evidence="3" id="KW-1185">Reference proteome</keyword>
<evidence type="ECO:0008006" key="4">
    <source>
        <dbReference type="Google" id="ProtNLM"/>
    </source>
</evidence>
<dbReference type="EMBL" id="JAGKQQ010000001">
    <property type="protein sequence ID" value="MBP3959725.1"/>
    <property type="molecule type" value="Genomic_DNA"/>
</dbReference>
<feature type="chain" id="PRO_5045643764" description="TIGR03067 domain-containing protein" evidence="1">
    <location>
        <begin position="26"/>
        <end position="140"/>
    </location>
</feature>
<gene>
    <name evidence="2" type="ORF">J8F10_31140</name>
</gene>
<protein>
    <recommendedName>
        <fullName evidence="4">TIGR03067 domain-containing protein</fullName>
    </recommendedName>
</protein>
<organism evidence="2 3">
    <name type="scientific">Gemmata palustris</name>
    <dbReference type="NCBI Taxonomy" id="2822762"/>
    <lineage>
        <taxon>Bacteria</taxon>
        <taxon>Pseudomonadati</taxon>
        <taxon>Planctomycetota</taxon>
        <taxon>Planctomycetia</taxon>
        <taxon>Gemmatales</taxon>
        <taxon>Gemmataceae</taxon>
        <taxon>Gemmata</taxon>
    </lineage>
</organism>
<keyword evidence="1" id="KW-0732">Signal</keyword>
<dbReference type="RefSeq" id="WP_210660484.1">
    <property type="nucleotide sequence ID" value="NZ_JAGKQQ010000001.1"/>
</dbReference>
<evidence type="ECO:0000313" key="3">
    <source>
        <dbReference type="Proteomes" id="UP000676565"/>
    </source>
</evidence>